<proteinExistence type="predicted"/>
<accession>A0A0L1JQH7</accession>
<dbReference type="EMBL" id="AQQZ01000003">
    <property type="protein sequence ID" value="KNG93985.1"/>
    <property type="molecule type" value="Genomic_DNA"/>
</dbReference>
<dbReference type="PANTHER" id="PTHR34387:SF1">
    <property type="entry name" value="PERIPLASMIC IMMUNOGENIC PROTEIN"/>
    <property type="match status" value="1"/>
</dbReference>
<evidence type="ECO:0000313" key="3">
    <source>
        <dbReference type="Proteomes" id="UP000036938"/>
    </source>
</evidence>
<organism evidence="2 3">
    <name type="scientific">Pseudaestuariivita atlantica</name>
    <dbReference type="NCBI Taxonomy" id="1317121"/>
    <lineage>
        <taxon>Bacteria</taxon>
        <taxon>Pseudomonadati</taxon>
        <taxon>Pseudomonadota</taxon>
        <taxon>Alphaproteobacteria</taxon>
        <taxon>Rhodobacterales</taxon>
        <taxon>Paracoccaceae</taxon>
        <taxon>Pseudaestuariivita</taxon>
    </lineage>
</organism>
<protein>
    <recommendedName>
        <fullName evidence="4">Periplasmic immunogenic protein</fullName>
    </recommendedName>
</protein>
<dbReference type="InterPro" id="IPR052022">
    <property type="entry name" value="26kDa_periplasmic_antigen"/>
</dbReference>
<keyword evidence="3" id="KW-1185">Reference proteome</keyword>
<sequence>MIRVLLAACAFCVLGVAAMAEGATLTVSGEGQVAAAPDMAVIRLSVAEEDVSAKVAMREVAAAAAQVLARLDAFDIADKDRQTSQLTLDPIWEGRGSSLKAPRVARYAARTEVVVRVRDLDVLGQLLDAVLEDGANGFGGLQFSVADPQPLEDAARKAAVADAMRTAKLLAEAAGVTLGPVMNMSLNGGGRPSPVMARMEMASDAGIPVAAGEVGYSATVTMVFDISE</sequence>
<dbReference type="Proteomes" id="UP000036938">
    <property type="component" value="Unassembled WGS sequence"/>
</dbReference>
<gene>
    <name evidence="2" type="ORF">ATO11_06880</name>
</gene>
<dbReference type="InterPro" id="IPR007497">
    <property type="entry name" value="SIMPL/DUF541"/>
</dbReference>
<name>A0A0L1JQH7_9RHOB</name>
<dbReference type="Pfam" id="PF04402">
    <property type="entry name" value="SIMPL"/>
    <property type="match status" value="1"/>
</dbReference>
<reference evidence="2 3" key="1">
    <citation type="journal article" date="2015" name="Int. J. Syst. Evol. Microbiol.">
        <title>Aestuariivita atlantica sp. nov., isolated from deep sea sediment of the Atlantic Ocean.</title>
        <authorList>
            <person name="Li G."/>
            <person name="Lai Q."/>
            <person name="Du Y."/>
            <person name="Liu X."/>
            <person name="Sun F."/>
            <person name="Shao Z."/>
        </authorList>
    </citation>
    <scope>NUCLEOTIDE SEQUENCE [LARGE SCALE GENOMIC DNA]</scope>
    <source>
        <strain evidence="2 3">22II-S11-z3</strain>
    </source>
</reference>
<dbReference type="Gene3D" id="3.30.70.2970">
    <property type="entry name" value="Protein of unknown function (DUF541), domain 2"/>
    <property type="match status" value="1"/>
</dbReference>
<keyword evidence="1" id="KW-0732">Signal</keyword>
<evidence type="ECO:0000256" key="1">
    <source>
        <dbReference type="SAM" id="SignalP"/>
    </source>
</evidence>
<evidence type="ECO:0000313" key="2">
    <source>
        <dbReference type="EMBL" id="KNG93985.1"/>
    </source>
</evidence>
<feature type="chain" id="PRO_5005553842" description="Periplasmic immunogenic protein" evidence="1">
    <location>
        <begin position="21"/>
        <end position="228"/>
    </location>
</feature>
<dbReference type="GO" id="GO:0006974">
    <property type="term" value="P:DNA damage response"/>
    <property type="evidence" value="ECO:0007669"/>
    <property type="project" value="TreeGrafter"/>
</dbReference>
<dbReference type="Gene3D" id="3.30.110.170">
    <property type="entry name" value="Protein of unknown function (DUF541), domain 1"/>
    <property type="match status" value="1"/>
</dbReference>
<dbReference type="OrthoDB" id="9813144at2"/>
<comment type="caution">
    <text evidence="2">The sequence shown here is derived from an EMBL/GenBank/DDBJ whole genome shotgun (WGS) entry which is preliminary data.</text>
</comment>
<dbReference type="PANTHER" id="PTHR34387">
    <property type="entry name" value="SLR1258 PROTEIN"/>
    <property type="match status" value="1"/>
</dbReference>
<evidence type="ECO:0008006" key="4">
    <source>
        <dbReference type="Google" id="ProtNLM"/>
    </source>
</evidence>
<dbReference type="AlphaFoldDB" id="A0A0L1JQH7"/>
<dbReference type="RefSeq" id="WP_082176196.1">
    <property type="nucleotide sequence ID" value="NZ_AQQZ01000003.1"/>
</dbReference>
<feature type="signal peptide" evidence="1">
    <location>
        <begin position="1"/>
        <end position="20"/>
    </location>
</feature>